<dbReference type="Proteomes" id="UP000708576">
    <property type="component" value="Unassembled WGS sequence"/>
</dbReference>
<dbReference type="EMBL" id="JAGUCO010000047">
    <property type="protein sequence ID" value="MBS2101195.1"/>
    <property type="molecule type" value="Genomic_DNA"/>
</dbReference>
<organism evidence="1 2">
    <name type="scientific">Carboxylicivirga linearis</name>
    <dbReference type="NCBI Taxonomy" id="1628157"/>
    <lineage>
        <taxon>Bacteria</taxon>
        <taxon>Pseudomonadati</taxon>
        <taxon>Bacteroidota</taxon>
        <taxon>Bacteroidia</taxon>
        <taxon>Marinilabiliales</taxon>
        <taxon>Marinilabiliaceae</taxon>
        <taxon>Carboxylicivirga</taxon>
    </lineage>
</organism>
<keyword evidence="2" id="KW-1185">Reference proteome</keyword>
<name>A0ABS5K2B3_9BACT</name>
<dbReference type="RefSeq" id="WP_212220510.1">
    <property type="nucleotide sequence ID" value="NZ_JAGUCO010000047.1"/>
</dbReference>
<proteinExistence type="predicted"/>
<accession>A0ABS5K2B3</accession>
<protein>
    <recommendedName>
        <fullName evidence="3">Sigma-70 family RNA polymerase sigma factor</fullName>
    </recommendedName>
</protein>
<evidence type="ECO:0000313" key="1">
    <source>
        <dbReference type="EMBL" id="MBS2101195.1"/>
    </source>
</evidence>
<comment type="caution">
    <text evidence="1">The sequence shown here is derived from an EMBL/GenBank/DDBJ whole genome shotgun (WGS) entry which is preliminary data.</text>
</comment>
<evidence type="ECO:0008006" key="3">
    <source>
        <dbReference type="Google" id="ProtNLM"/>
    </source>
</evidence>
<evidence type="ECO:0000313" key="2">
    <source>
        <dbReference type="Proteomes" id="UP000708576"/>
    </source>
</evidence>
<sequence>MEQLKITSDYDNIEWEKVIKVLMAYAYVLIGDNNEMEKSRADLAYDYTMEAISKYLSDKSKFDSSRNPDLISFLKYNYLRQIISNGKTSGKYKYEDSYEDVNDSSAISKETFIKDYYLEEHIDVNSIVLQIEETLATDNELLPLFKCKYYEDSKRSEICDDLSISSQEYDNRMKRLRRIVKNITQTANGHE</sequence>
<gene>
    <name evidence="1" type="ORF">KEM10_23115</name>
</gene>
<reference evidence="1 2" key="1">
    <citation type="journal article" date="2015" name="Int. J. Syst. Evol. Microbiol.">
        <title>Carboxylicivirga linearis sp. nov., isolated from a sea cucumber culture pond.</title>
        <authorList>
            <person name="Wang F.Q."/>
            <person name="Zhou Y.X."/>
            <person name="Lin X.Z."/>
            <person name="Chen G.J."/>
            <person name="Du Z.J."/>
        </authorList>
    </citation>
    <scope>NUCLEOTIDE SEQUENCE [LARGE SCALE GENOMIC DNA]</scope>
    <source>
        <strain evidence="1 2">FB218</strain>
    </source>
</reference>